<dbReference type="HOGENOM" id="CLU_023205_0_1_14"/>
<dbReference type="InterPro" id="IPR020471">
    <property type="entry name" value="AKR"/>
</dbReference>
<evidence type="ECO:0000313" key="2">
    <source>
        <dbReference type="EMBL" id="AEG73412.1"/>
    </source>
</evidence>
<dbReference type="KEGG" id="mhf:MHF_1171"/>
<gene>
    <name evidence="2" type="primary">ytbE</name>
    <name evidence="2" type="ordered locus">MHF_1171</name>
</gene>
<sequence length="259" mass="29281">MIIGTKAKVGFGTETLREQEILTEYLKEVSLYEYDFVDCAWRYGNEPYIGMALCNIKKADMSFRFNVAFQSKVWPSKFPGGVNKSLKFALSKIGVNNYMDSYLLHAPADTIEKNITAWKQLIDCQTRGQTKRIGLGDFTIEVMDALFEATGRRPDVLQLPISLGNIHFEYISYCQENSIELQSYRPLEGWEKYSGNKILVDLAAKYGTTIKNLISAFFLNLGITVILLPESKGEIGELIEAKSLILSKEDLDLIKSITQ</sequence>
<dbReference type="SUPFAM" id="SSF51430">
    <property type="entry name" value="NAD(P)-linked oxidoreductase"/>
    <property type="match status" value="1"/>
</dbReference>
<proteinExistence type="predicted"/>
<accession>F6FJQ7</accession>
<reference evidence="2 3" key="1">
    <citation type="journal article" date="2011" name="J. Bacteriol.">
        <title>Complete genome sequences of two hemotropic Mycoplasmas, Mycoplasma haemofelis strain Ohio2 and Mycoplasma suis strain Illinois.</title>
        <authorList>
            <person name="Messick J.B."/>
            <person name="Santos A.P."/>
            <person name="Guimaraes A.M."/>
        </authorList>
    </citation>
    <scope>NUCLEOTIDE SEQUENCE [LARGE SCALE GENOMIC DNA]</scope>
    <source>
        <strain evidence="2 3">Ohio2</strain>
    </source>
</reference>
<name>F6FJQ7_MYCHI</name>
<dbReference type="EC" id="1.1.-.-" evidence="2"/>
<dbReference type="GO" id="GO:0016491">
    <property type="term" value="F:oxidoreductase activity"/>
    <property type="evidence" value="ECO:0007669"/>
    <property type="project" value="UniProtKB-KW"/>
</dbReference>
<dbReference type="InterPro" id="IPR036812">
    <property type="entry name" value="NAD(P)_OxRdtase_dom_sf"/>
</dbReference>
<dbReference type="Pfam" id="PF00248">
    <property type="entry name" value="Aldo_ket_red"/>
    <property type="match status" value="1"/>
</dbReference>
<organism evidence="2 3">
    <name type="scientific">Mycoplasma haemofelis (strain Ohio2)</name>
    <dbReference type="NCBI Taxonomy" id="859194"/>
    <lineage>
        <taxon>Bacteria</taxon>
        <taxon>Bacillati</taxon>
        <taxon>Mycoplasmatota</taxon>
        <taxon>Mollicutes</taxon>
        <taxon>Mycoplasmataceae</taxon>
        <taxon>Mycoplasma</taxon>
    </lineage>
</organism>
<dbReference type="Gene3D" id="3.20.20.100">
    <property type="entry name" value="NADP-dependent oxidoreductase domain"/>
    <property type="match status" value="1"/>
</dbReference>
<dbReference type="AlphaFoldDB" id="F6FJQ7"/>
<dbReference type="PRINTS" id="PR00069">
    <property type="entry name" value="ALDKETRDTASE"/>
</dbReference>
<dbReference type="PANTHER" id="PTHR11732">
    <property type="entry name" value="ALDO/KETO REDUCTASE"/>
    <property type="match status" value="1"/>
</dbReference>
<dbReference type="STRING" id="859194.MHF_1171"/>
<dbReference type="EMBL" id="CP002808">
    <property type="protein sequence ID" value="AEG73412.1"/>
    <property type="molecule type" value="Genomic_DNA"/>
</dbReference>
<protein>
    <submittedName>
        <fullName evidence="2">Aldo/keto reductase family oxidoreductase</fullName>
        <ecNumber evidence="2">1.1.-.-</ecNumber>
    </submittedName>
</protein>
<keyword evidence="2" id="KW-0560">Oxidoreductase</keyword>
<dbReference type="Proteomes" id="UP000007952">
    <property type="component" value="Chromosome"/>
</dbReference>
<dbReference type="InterPro" id="IPR023210">
    <property type="entry name" value="NADP_OxRdtase_dom"/>
</dbReference>
<evidence type="ECO:0000259" key="1">
    <source>
        <dbReference type="Pfam" id="PF00248"/>
    </source>
</evidence>
<dbReference type="eggNOG" id="COG0656">
    <property type="taxonomic scope" value="Bacteria"/>
</dbReference>
<reference key="2">
    <citation type="submission" date="2011-05" db="EMBL/GenBank/DDBJ databases">
        <title>The Genome of Mycoplasma haemofelis Strain Ohio2, a pathogenic hemoplasma of the cat.</title>
        <authorList>
            <person name="Santos A.P."/>
            <person name="Guimaraes A.M.S."/>
            <person name="SanMiguel P.J."/>
            <person name="Martin S.W."/>
            <person name="Messick J.B."/>
        </authorList>
    </citation>
    <scope>NUCLEOTIDE SEQUENCE</scope>
    <source>
        <strain>Ohio2</strain>
    </source>
</reference>
<feature type="domain" description="NADP-dependent oxidoreductase" evidence="1">
    <location>
        <begin position="10"/>
        <end position="257"/>
    </location>
</feature>
<evidence type="ECO:0000313" key="3">
    <source>
        <dbReference type="Proteomes" id="UP000007952"/>
    </source>
</evidence>